<gene>
    <name evidence="7" type="ORF">GA0070617_3374</name>
</gene>
<keyword evidence="2 7" id="KW-0808">Transferase</keyword>
<reference evidence="8" key="1">
    <citation type="submission" date="2016-06" db="EMBL/GenBank/DDBJ databases">
        <authorList>
            <person name="Varghese N."/>
            <person name="Submissions Spin"/>
        </authorList>
    </citation>
    <scope>NUCLEOTIDE SEQUENCE [LARGE SCALE GENOMIC DNA]</scope>
    <source>
        <strain evidence="8">DSM 45577</strain>
    </source>
</reference>
<dbReference type="PANTHER" id="PTHR12133:SF1">
    <property type="entry name" value="TRNA (ADENINE(58)-N(1))-METHYLTRANSFERASE, MITOCHONDRIAL"/>
    <property type="match status" value="1"/>
</dbReference>
<dbReference type="Pfam" id="PF08704">
    <property type="entry name" value="GCD14"/>
    <property type="match status" value="1"/>
</dbReference>
<proteinExistence type="predicted"/>
<keyword evidence="1 7" id="KW-0489">Methyltransferase</keyword>
<evidence type="ECO:0000256" key="2">
    <source>
        <dbReference type="ARBA" id="ARBA00022679"/>
    </source>
</evidence>
<keyword evidence="8" id="KW-1185">Reference proteome</keyword>
<evidence type="ECO:0000256" key="3">
    <source>
        <dbReference type="ARBA" id="ARBA00022691"/>
    </source>
</evidence>
<dbReference type="Gene3D" id="3.10.330.20">
    <property type="match status" value="1"/>
</dbReference>
<evidence type="ECO:0000313" key="7">
    <source>
        <dbReference type="EMBL" id="SCL56890.1"/>
    </source>
</evidence>
<protein>
    <submittedName>
        <fullName evidence="7">tRNA (Adenine-58-N(1)-) methyltransferase</fullName>
    </submittedName>
</protein>
<evidence type="ECO:0000259" key="6">
    <source>
        <dbReference type="Pfam" id="PF08704"/>
    </source>
</evidence>
<feature type="region of interest" description="Disordered" evidence="5">
    <location>
        <begin position="315"/>
        <end position="373"/>
    </location>
</feature>
<dbReference type="InterPro" id="IPR014816">
    <property type="entry name" value="tRNA_MeTrfase_Gcd14"/>
</dbReference>
<keyword evidence="4" id="KW-0819">tRNA processing</keyword>
<organism evidence="7 8">
    <name type="scientific">Micromonospora yangpuensis</name>
    <dbReference type="NCBI Taxonomy" id="683228"/>
    <lineage>
        <taxon>Bacteria</taxon>
        <taxon>Bacillati</taxon>
        <taxon>Actinomycetota</taxon>
        <taxon>Actinomycetes</taxon>
        <taxon>Micromonosporales</taxon>
        <taxon>Micromonosporaceae</taxon>
        <taxon>Micromonospora</taxon>
    </lineage>
</organism>
<feature type="region of interest" description="Disordered" evidence="5">
    <location>
        <begin position="1"/>
        <end position="41"/>
    </location>
</feature>
<sequence length="373" mass="39745">MTVHPCATPTEPETPAPEAAPALTPVHRGPFRPGDRVQLTDPKGRMHTVTLEVGKAFHTHRGILEHDALIGLPDGSVVTTSGGGTAYLALRPLLSDYVLSMPRGAQVIYPKDAAQIVAMGDIFPGARVLEAGAGSGALSCSLLRAVGTSGELHSYELRDDFAQIARRNVEAFFNGPHPAWQLHVGDVADCRQTGFDRIILDMLTPWETLDMVERALVPGGVFIGYVATTPQLSELVEALRERGGWTEPRAWESLVRDWHADGLAVRPDHRMIAHTAFLVSARKLAPGVTAPPRRRKPSKGAEAYVQRRQVLREAEAARQAAAAQAADPSSGRQDAVAPSGGQVTESPSGAQVAPSGGQVAEPSSGTAQERDRS</sequence>
<feature type="compositionally biased region" description="Low complexity" evidence="5">
    <location>
        <begin position="7"/>
        <end position="22"/>
    </location>
</feature>
<feature type="compositionally biased region" description="Low complexity" evidence="5">
    <location>
        <begin position="317"/>
        <end position="326"/>
    </location>
</feature>
<dbReference type="GO" id="GO:0160107">
    <property type="term" value="F:tRNA (adenine(58)-N1)-methyltransferase activity"/>
    <property type="evidence" value="ECO:0007669"/>
    <property type="project" value="InterPro"/>
</dbReference>
<evidence type="ECO:0000256" key="1">
    <source>
        <dbReference type="ARBA" id="ARBA00022603"/>
    </source>
</evidence>
<evidence type="ECO:0000256" key="4">
    <source>
        <dbReference type="ARBA" id="ARBA00022694"/>
    </source>
</evidence>
<feature type="domain" description="tRNA (adenine(58)-N(1))-methyltransferase catalytic subunit TRM61 C-terminal" evidence="6">
    <location>
        <begin position="97"/>
        <end position="260"/>
    </location>
</feature>
<dbReference type="PANTHER" id="PTHR12133">
    <property type="entry name" value="TRNA (ADENINE(58)-N(1))-METHYLTRANSFERASE"/>
    <property type="match status" value="1"/>
</dbReference>
<dbReference type="EMBL" id="FMIA01000002">
    <property type="protein sequence ID" value="SCL56890.1"/>
    <property type="molecule type" value="Genomic_DNA"/>
</dbReference>
<name>A0A1C6USG2_9ACTN</name>
<dbReference type="STRING" id="683228.GA0070617_3374"/>
<dbReference type="PROSITE" id="PS51620">
    <property type="entry name" value="SAM_TRM61"/>
    <property type="match status" value="1"/>
</dbReference>
<dbReference type="InterPro" id="IPR029063">
    <property type="entry name" value="SAM-dependent_MTases_sf"/>
</dbReference>
<dbReference type="Pfam" id="PF14801">
    <property type="entry name" value="TrmI-like_N"/>
    <property type="match status" value="1"/>
</dbReference>
<dbReference type="AlphaFoldDB" id="A0A1C6USG2"/>
<dbReference type="Proteomes" id="UP000198937">
    <property type="component" value="Unassembled WGS sequence"/>
</dbReference>
<dbReference type="GO" id="GO:0031515">
    <property type="term" value="C:tRNA (m1A) methyltransferase complex"/>
    <property type="evidence" value="ECO:0007669"/>
    <property type="project" value="InterPro"/>
</dbReference>
<evidence type="ECO:0000313" key="8">
    <source>
        <dbReference type="Proteomes" id="UP000198937"/>
    </source>
</evidence>
<dbReference type="CDD" id="cd02440">
    <property type="entry name" value="AdoMet_MTases"/>
    <property type="match status" value="1"/>
</dbReference>
<accession>A0A1C6USG2</accession>
<dbReference type="Gene3D" id="3.40.50.150">
    <property type="entry name" value="Vaccinia Virus protein VP39"/>
    <property type="match status" value="1"/>
</dbReference>
<dbReference type="FunFam" id="3.40.50.150:FF:000019">
    <property type="entry name" value="tRNA (adenine(58)-N(1))-methyltransferase TrmI"/>
    <property type="match status" value="1"/>
</dbReference>
<dbReference type="SUPFAM" id="SSF53335">
    <property type="entry name" value="S-adenosyl-L-methionine-dependent methyltransferases"/>
    <property type="match status" value="1"/>
</dbReference>
<dbReference type="InterPro" id="IPR049470">
    <property type="entry name" value="TRM61_C"/>
</dbReference>
<keyword evidence="3" id="KW-0949">S-adenosyl-L-methionine</keyword>
<evidence type="ECO:0000256" key="5">
    <source>
        <dbReference type="SAM" id="MobiDB-lite"/>
    </source>
</evidence>
<dbReference type="GO" id="GO:0030488">
    <property type="term" value="P:tRNA methylation"/>
    <property type="evidence" value="ECO:0007669"/>
    <property type="project" value="InterPro"/>
</dbReference>